<keyword evidence="1" id="KW-0732">Signal</keyword>
<reference evidence="2 3" key="1">
    <citation type="submission" date="2019-09" db="EMBL/GenBank/DDBJ databases">
        <authorList>
            <person name="Kritzky A."/>
            <person name="Schelkanova E.Y."/>
            <person name="Alkhova Z.V."/>
            <person name="Smirnova N.I."/>
        </authorList>
    </citation>
    <scope>NUCLEOTIDE SEQUENCE [LARGE SCALE GENOMIC DNA]</scope>
    <source>
        <strain evidence="2 3">M1526</strain>
    </source>
</reference>
<organism evidence="2 3">
    <name type="scientific">Vibrio cholerae</name>
    <dbReference type="NCBI Taxonomy" id="666"/>
    <lineage>
        <taxon>Bacteria</taxon>
        <taxon>Pseudomonadati</taxon>
        <taxon>Pseudomonadota</taxon>
        <taxon>Gammaproteobacteria</taxon>
        <taxon>Vibrionales</taxon>
        <taxon>Vibrionaceae</taxon>
        <taxon>Vibrio</taxon>
    </lineage>
</organism>
<feature type="chain" id="PRO_5031343042" description="Pilus assembly protein" evidence="1">
    <location>
        <begin position="23"/>
        <end position="238"/>
    </location>
</feature>
<dbReference type="InterPro" id="IPR013783">
    <property type="entry name" value="Ig-like_fold"/>
</dbReference>
<dbReference type="Proteomes" id="UP000323225">
    <property type="component" value="Unassembled WGS sequence"/>
</dbReference>
<evidence type="ECO:0000313" key="2">
    <source>
        <dbReference type="EMBL" id="KAA1255149.1"/>
    </source>
</evidence>
<proteinExistence type="predicted"/>
<dbReference type="EMBL" id="VUAA01000007">
    <property type="protein sequence ID" value="KAA1255149.1"/>
    <property type="molecule type" value="Genomic_DNA"/>
</dbReference>
<comment type="caution">
    <text evidence="2">The sequence shown here is derived from an EMBL/GenBank/DDBJ whole genome shotgun (WGS) entry which is preliminary data.</text>
</comment>
<evidence type="ECO:0008006" key="4">
    <source>
        <dbReference type="Google" id="ProtNLM"/>
    </source>
</evidence>
<feature type="signal peptide" evidence="1">
    <location>
        <begin position="1"/>
        <end position="22"/>
    </location>
</feature>
<dbReference type="AlphaFoldDB" id="A0A5Q6PKH3"/>
<evidence type="ECO:0000313" key="3">
    <source>
        <dbReference type="Proteomes" id="UP000323225"/>
    </source>
</evidence>
<evidence type="ECO:0000256" key="1">
    <source>
        <dbReference type="SAM" id="SignalP"/>
    </source>
</evidence>
<name>A0A5Q6PKH3_VIBCL</name>
<sequence>MRNIKRSLIATALLLSSAAASASTSFLVAPGRLEFDIDKPLTKTFIVTNTGSEQIRLEIDPQYLEIGEEGLRAGEHIKDGVADIENIESDIRVAPKVLNLKPGQRRDVKVRIVSKQEDAGDYRSHIIVKMKENAAQASVGTETEGVNMNLDIKFETAIAVYGRKGDIVTDYAMNCGKGAIEIKNNSPYKLDGEFKVGDEIRNTTVLRESKRTLEFASGDKVTFTPVDAPAKAKTCTVL</sequence>
<accession>A0A5Q6PKH3</accession>
<protein>
    <recommendedName>
        <fullName evidence="4">Pilus assembly protein</fullName>
    </recommendedName>
</protein>
<gene>
    <name evidence="2" type="ORF">F0M16_07990</name>
</gene>
<dbReference type="Gene3D" id="2.60.40.10">
    <property type="entry name" value="Immunoglobulins"/>
    <property type="match status" value="1"/>
</dbReference>